<keyword evidence="1" id="KW-0489">Methyltransferase</keyword>
<dbReference type="InterPro" id="IPR002941">
    <property type="entry name" value="DNA_methylase_N4/N6"/>
</dbReference>
<sequence length="142" mass="16578">IKRISRHRIIWGANFFNCFEDKGGAIVWIKRQFMPNFSKADIASCTHFKKTEIVEIPWTNFIATHKAETDHPCERPVELYRWCIDYLPDCNLIMDPFMGSGSTGVACMELGKQFIGVEIEPDYFDVARKRIERAQKQLRLFS</sequence>
<dbReference type="GO" id="GO:0003677">
    <property type="term" value="F:DNA binding"/>
    <property type="evidence" value="ECO:0007669"/>
    <property type="project" value="InterPro"/>
</dbReference>
<dbReference type="GO" id="GO:0008170">
    <property type="term" value="F:N-methyltransferase activity"/>
    <property type="evidence" value="ECO:0007669"/>
    <property type="project" value="InterPro"/>
</dbReference>
<accession>A0A0F9JR17</accession>
<dbReference type="Pfam" id="PF01555">
    <property type="entry name" value="N6_N4_Mtase"/>
    <property type="match status" value="1"/>
</dbReference>
<reference evidence="4" key="1">
    <citation type="journal article" date="2015" name="Nature">
        <title>Complex archaea that bridge the gap between prokaryotes and eukaryotes.</title>
        <authorList>
            <person name="Spang A."/>
            <person name="Saw J.H."/>
            <person name="Jorgensen S.L."/>
            <person name="Zaremba-Niedzwiedzka K."/>
            <person name="Martijn J."/>
            <person name="Lind A.E."/>
            <person name="van Eijk R."/>
            <person name="Schleper C."/>
            <person name="Guy L."/>
            <person name="Ettema T.J."/>
        </authorList>
    </citation>
    <scope>NUCLEOTIDE SEQUENCE</scope>
</reference>
<dbReference type="Gene3D" id="3.40.50.150">
    <property type="entry name" value="Vaccinia Virus protein VP39"/>
    <property type="match status" value="1"/>
</dbReference>
<dbReference type="InterPro" id="IPR029063">
    <property type="entry name" value="SAM-dependent_MTases_sf"/>
</dbReference>
<evidence type="ECO:0000313" key="4">
    <source>
        <dbReference type="EMBL" id="KKM01413.1"/>
    </source>
</evidence>
<protein>
    <recommendedName>
        <fullName evidence="3">DNA methylase N-4/N-6 domain-containing protein</fullName>
    </recommendedName>
</protein>
<dbReference type="AlphaFoldDB" id="A0A0F9JR17"/>
<gene>
    <name evidence="4" type="ORF">LCGC14_1794720</name>
</gene>
<feature type="domain" description="DNA methylase N-4/N-6" evidence="3">
    <location>
        <begin position="58"/>
        <end position="128"/>
    </location>
</feature>
<dbReference type="SUPFAM" id="SSF53335">
    <property type="entry name" value="S-adenosyl-L-methionine-dependent methyltransferases"/>
    <property type="match status" value="1"/>
</dbReference>
<dbReference type="EMBL" id="LAZR01017203">
    <property type="protein sequence ID" value="KKM01413.1"/>
    <property type="molecule type" value="Genomic_DNA"/>
</dbReference>
<dbReference type="PRINTS" id="PR00508">
    <property type="entry name" value="S21N4MTFRASE"/>
</dbReference>
<evidence type="ECO:0000256" key="2">
    <source>
        <dbReference type="ARBA" id="ARBA00022679"/>
    </source>
</evidence>
<feature type="non-terminal residue" evidence="4">
    <location>
        <position position="1"/>
    </location>
</feature>
<dbReference type="GO" id="GO:0032259">
    <property type="term" value="P:methylation"/>
    <property type="evidence" value="ECO:0007669"/>
    <property type="project" value="UniProtKB-KW"/>
</dbReference>
<evidence type="ECO:0000256" key="1">
    <source>
        <dbReference type="ARBA" id="ARBA00022603"/>
    </source>
</evidence>
<proteinExistence type="predicted"/>
<organism evidence="4">
    <name type="scientific">marine sediment metagenome</name>
    <dbReference type="NCBI Taxonomy" id="412755"/>
    <lineage>
        <taxon>unclassified sequences</taxon>
        <taxon>metagenomes</taxon>
        <taxon>ecological metagenomes</taxon>
    </lineage>
</organism>
<keyword evidence="2" id="KW-0808">Transferase</keyword>
<evidence type="ECO:0000259" key="3">
    <source>
        <dbReference type="Pfam" id="PF01555"/>
    </source>
</evidence>
<comment type="caution">
    <text evidence="4">The sequence shown here is derived from an EMBL/GenBank/DDBJ whole genome shotgun (WGS) entry which is preliminary data.</text>
</comment>
<name>A0A0F9JR17_9ZZZZ</name>
<dbReference type="InterPro" id="IPR001091">
    <property type="entry name" value="RM_Methyltransferase"/>
</dbReference>